<sequence length="252" mass="26941">MKRLLHAVGALVLVLAGTTVATMGSAVAAAYPEICDKFGSSTVQNRYVVMNNVWGADTPQCITATSRGFTITTADHSKPTNGAPASYPAIYLGCHYTNCSPGTNLPIRLHQITSATSSIDFSYTYGGVFDAAYDIWLDPTPRTDGVNQQEIMIWFNRQGSIQPVGSIVGTTSIGGRTWEVWTGSNGTNGVVSYVAPSPITSWRFSVLEFIDDVRARGHLTDAWYLTSIQAGFEPWVGGAGLAVTSFSARVNG</sequence>
<dbReference type="EMBL" id="BONU01000028">
    <property type="protein sequence ID" value="GIG75229.1"/>
    <property type="molecule type" value="Genomic_DNA"/>
</dbReference>
<comment type="similarity">
    <text evidence="1 2">Belongs to the glycosyl hydrolase 12 (cellulase H) family.</text>
</comment>
<keyword evidence="2" id="KW-0326">Glycosidase</keyword>
<dbReference type="Gene3D" id="2.60.120.180">
    <property type="match status" value="1"/>
</dbReference>
<dbReference type="PANTHER" id="PTHR34002:SF9">
    <property type="entry name" value="XYLOGLUCAN-SPECIFIC ENDO-BETA-1,4-GLUCANASE A"/>
    <property type="match status" value="1"/>
</dbReference>
<organism evidence="4 5">
    <name type="scientific">Planosporangium flavigriseum</name>
    <dbReference type="NCBI Taxonomy" id="373681"/>
    <lineage>
        <taxon>Bacteria</taxon>
        <taxon>Bacillati</taxon>
        <taxon>Actinomycetota</taxon>
        <taxon>Actinomycetes</taxon>
        <taxon>Micromonosporales</taxon>
        <taxon>Micromonosporaceae</taxon>
        <taxon>Planosporangium</taxon>
    </lineage>
</organism>
<feature type="chain" id="PRO_5039048950" description="Glycosyl hydrolase family 12" evidence="3">
    <location>
        <begin position="22"/>
        <end position="252"/>
    </location>
</feature>
<keyword evidence="2" id="KW-0119">Carbohydrate metabolism</keyword>
<keyword evidence="2" id="KW-0378">Hydrolase</keyword>
<comment type="caution">
    <text evidence="4">The sequence shown here is derived from an EMBL/GenBank/DDBJ whole genome shotgun (WGS) entry which is preliminary data.</text>
</comment>
<dbReference type="InterPro" id="IPR002594">
    <property type="entry name" value="GH12"/>
</dbReference>
<dbReference type="InterPro" id="IPR013319">
    <property type="entry name" value="GH11/12"/>
</dbReference>
<dbReference type="InterPro" id="IPR013320">
    <property type="entry name" value="ConA-like_dom_sf"/>
</dbReference>
<dbReference type="GO" id="GO:0008810">
    <property type="term" value="F:cellulase activity"/>
    <property type="evidence" value="ECO:0007669"/>
    <property type="project" value="InterPro"/>
</dbReference>
<proteinExistence type="inferred from homology"/>
<dbReference type="GO" id="GO:0000272">
    <property type="term" value="P:polysaccharide catabolic process"/>
    <property type="evidence" value="ECO:0007669"/>
    <property type="project" value="UniProtKB-KW"/>
</dbReference>
<evidence type="ECO:0008006" key="6">
    <source>
        <dbReference type="Google" id="ProtNLM"/>
    </source>
</evidence>
<reference evidence="4" key="1">
    <citation type="submission" date="2021-01" db="EMBL/GenBank/DDBJ databases">
        <title>Whole genome shotgun sequence of Planosporangium flavigriseum NBRC 105377.</title>
        <authorList>
            <person name="Komaki H."/>
            <person name="Tamura T."/>
        </authorList>
    </citation>
    <scope>NUCLEOTIDE SEQUENCE</scope>
    <source>
        <strain evidence="4">NBRC 105377</strain>
    </source>
</reference>
<name>A0A8J3PND5_9ACTN</name>
<evidence type="ECO:0000313" key="5">
    <source>
        <dbReference type="Proteomes" id="UP000653674"/>
    </source>
</evidence>
<dbReference type="Proteomes" id="UP000653674">
    <property type="component" value="Unassembled WGS sequence"/>
</dbReference>
<keyword evidence="2" id="KW-0624">Polysaccharide degradation</keyword>
<keyword evidence="3" id="KW-0732">Signal</keyword>
<accession>A0A8J3PND5</accession>
<dbReference type="AlphaFoldDB" id="A0A8J3PND5"/>
<evidence type="ECO:0000256" key="3">
    <source>
        <dbReference type="SAM" id="SignalP"/>
    </source>
</evidence>
<dbReference type="PANTHER" id="PTHR34002">
    <property type="entry name" value="BLR1656 PROTEIN"/>
    <property type="match status" value="1"/>
</dbReference>
<protein>
    <recommendedName>
        <fullName evidence="6">Glycosyl hydrolase family 12</fullName>
    </recommendedName>
</protein>
<dbReference type="SUPFAM" id="SSF49899">
    <property type="entry name" value="Concanavalin A-like lectins/glucanases"/>
    <property type="match status" value="1"/>
</dbReference>
<evidence type="ECO:0000256" key="2">
    <source>
        <dbReference type="RuleBase" id="RU361163"/>
    </source>
</evidence>
<evidence type="ECO:0000313" key="4">
    <source>
        <dbReference type="EMBL" id="GIG75229.1"/>
    </source>
</evidence>
<feature type="signal peptide" evidence="3">
    <location>
        <begin position="1"/>
        <end position="21"/>
    </location>
</feature>
<gene>
    <name evidence="4" type="ORF">Pfl04_36330</name>
</gene>
<keyword evidence="5" id="KW-1185">Reference proteome</keyword>
<dbReference type="Pfam" id="PF01670">
    <property type="entry name" value="Glyco_hydro_12"/>
    <property type="match status" value="1"/>
</dbReference>
<evidence type="ECO:0000256" key="1">
    <source>
        <dbReference type="ARBA" id="ARBA00005519"/>
    </source>
</evidence>